<keyword evidence="2" id="KW-1185">Reference proteome</keyword>
<gene>
    <name evidence="1" type="ORF">COEREDRAFT_88690</name>
</gene>
<dbReference type="Proteomes" id="UP000242474">
    <property type="component" value="Unassembled WGS sequence"/>
</dbReference>
<protein>
    <submittedName>
        <fullName evidence="1">Uncharacterized protein</fullName>
    </submittedName>
</protein>
<evidence type="ECO:0000313" key="2">
    <source>
        <dbReference type="Proteomes" id="UP000242474"/>
    </source>
</evidence>
<dbReference type="OrthoDB" id="5564818at2759"/>
<sequence length="106" mass="12412">MSTDAGASIIFGGLRDAYNKQQMRVDILRTTIINLETQLLVSVRDRATRSYSSVSDRERKIHDNLRDSITYARQRLADEVKMQQWLRRRHNAAVLNRKAPSRYMVF</sequence>
<dbReference type="AlphaFoldDB" id="A0A2G5B617"/>
<organism evidence="1 2">
    <name type="scientific">Coemansia reversa (strain ATCC 12441 / NRRL 1564)</name>
    <dbReference type="NCBI Taxonomy" id="763665"/>
    <lineage>
        <taxon>Eukaryota</taxon>
        <taxon>Fungi</taxon>
        <taxon>Fungi incertae sedis</taxon>
        <taxon>Zoopagomycota</taxon>
        <taxon>Kickxellomycotina</taxon>
        <taxon>Kickxellomycetes</taxon>
        <taxon>Kickxellales</taxon>
        <taxon>Kickxellaceae</taxon>
        <taxon>Coemansia</taxon>
    </lineage>
</organism>
<proteinExistence type="predicted"/>
<reference evidence="1 2" key="1">
    <citation type="journal article" date="2015" name="Genome Biol. Evol.">
        <title>Phylogenomic analyses indicate that early fungi evolved digesting cell walls of algal ancestors of land plants.</title>
        <authorList>
            <person name="Chang Y."/>
            <person name="Wang S."/>
            <person name="Sekimoto S."/>
            <person name="Aerts A.L."/>
            <person name="Choi C."/>
            <person name="Clum A."/>
            <person name="LaButti K.M."/>
            <person name="Lindquist E.A."/>
            <person name="Yee Ngan C."/>
            <person name="Ohm R.A."/>
            <person name="Salamov A.A."/>
            <person name="Grigoriev I.V."/>
            <person name="Spatafora J.W."/>
            <person name="Berbee M.L."/>
        </authorList>
    </citation>
    <scope>NUCLEOTIDE SEQUENCE [LARGE SCALE GENOMIC DNA]</scope>
    <source>
        <strain evidence="1 2">NRRL 1564</strain>
    </source>
</reference>
<evidence type="ECO:0000313" key="1">
    <source>
        <dbReference type="EMBL" id="PIA14450.1"/>
    </source>
</evidence>
<name>A0A2G5B617_COERN</name>
<accession>A0A2G5B617</accession>
<dbReference type="EMBL" id="KZ303517">
    <property type="protein sequence ID" value="PIA14450.1"/>
    <property type="molecule type" value="Genomic_DNA"/>
</dbReference>